<gene>
    <name evidence="1" type="ORF">L3Q82_015948</name>
</gene>
<comment type="caution">
    <text evidence="1">The sequence shown here is derived from an EMBL/GenBank/DDBJ whole genome shotgun (WGS) entry which is preliminary data.</text>
</comment>
<reference evidence="1" key="1">
    <citation type="submission" date="2022-04" db="EMBL/GenBank/DDBJ databases">
        <title>Jade perch genome.</title>
        <authorList>
            <person name="Chao B."/>
        </authorList>
    </citation>
    <scope>NUCLEOTIDE SEQUENCE</scope>
    <source>
        <strain evidence="1">CB-2022</strain>
    </source>
</reference>
<protein>
    <submittedName>
        <fullName evidence="1">Uncharacterized protein</fullName>
    </submittedName>
</protein>
<evidence type="ECO:0000313" key="1">
    <source>
        <dbReference type="EMBL" id="KAI3357530.1"/>
    </source>
</evidence>
<keyword evidence="2" id="KW-1185">Reference proteome</keyword>
<dbReference type="EMBL" id="CM041549">
    <property type="protein sequence ID" value="KAI3357530.1"/>
    <property type="molecule type" value="Genomic_DNA"/>
</dbReference>
<feature type="non-terminal residue" evidence="1">
    <location>
        <position position="1"/>
    </location>
</feature>
<accession>A0ACB8VPD2</accession>
<evidence type="ECO:0000313" key="2">
    <source>
        <dbReference type="Proteomes" id="UP000831701"/>
    </source>
</evidence>
<dbReference type="Proteomes" id="UP000831701">
    <property type="component" value="Chromosome 19"/>
</dbReference>
<sequence length="348" mass="36922">RTAEPRSCPRPLPCAMPKSDTWPGGVAMEPLSNMDSVGSCDSVISVNSGYSEDSMEHLSPEERACLMYLEETIEALEVQEDSGFSNDEPDPGSQAEKTDISSFNSESEREHHALNHTSEPQSSRASAANKTDTETLANLMTLPKPPLATQANVLCVSKGEDGNLKIVSQSAKASAINLALIPPPLDFMDEPSLPPQRPKEKHLPPSAGISISKPGATIDLEKLRQRASAKRNSVSSPTAQEPSKPPPELSPVAINSGTQLSHPPGATQPKSPPAVAPKPKKLPANIILKSHKAAVSDGNSGHSVPPSGDRLLLDPQRIRIEALRKLGLLKGDETDSGPALSPKQSPKN</sequence>
<name>A0ACB8VPD2_9TELE</name>
<organism evidence="1 2">
    <name type="scientific">Scortum barcoo</name>
    <name type="common">barcoo grunter</name>
    <dbReference type="NCBI Taxonomy" id="214431"/>
    <lineage>
        <taxon>Eukaryota</taxon>
        <taxon>Metazoa</taxon>
        <taxon>Chordata</taxon>
        <taxon>Craniata</taxon>
        <taxon>Vertebrata</taxon>
        <taxon>Euteleostomi</taxon>
        <taxon>Actinopterygii</taxon>
        <taxon>Neopterygii</taxon>
        <taxon>Teleostei</taxon>
        <taxon>Neoteleostei</taxon>
        <taxon>Acanthomorphata</taxon>
        <taxon>Eupercaria</taxon>
        <taxon>Centrarchiformes</taxon>
        <taxon>Terapontoidei</taxon>
        <taxon>Terapontidae</taxon>
        <taxon>Scortum</taxon>
    </lineage>
</organism>
<proteinExistence type="predicted"/>